<keyword evidence="2" id="KW-0732">Signal</keyword>
<evidence type="ECO:0000313" key="3">
    <source>
        <dbReference type="EMBL" id="KFD55784.1"/>
    </source>
</evidence>
<evidence type="ECO:0000256" key="1">
    <source>
        <dbReference type="SAM" id="MobiDB-lite"/>
    </source>
</evidence>
<feature type="compositionally biased region" description="Low complexity" evidence="1">
    <location>
        <begin position="68"/>
        <end position="77"/>
    </location>
</feature>
<feature type="region of interest" description="Disordered" evidence="1">
    <location>
        <begin position="26"/>
        <end position="136"/>
    </location>
</feature>
<feature type="non-terminal residue" evidence="3">
    <location>
        <position position="136"/>
    </location>
</feature>
<protein>
    <submittedName>
        <fullName evidence="3">Uncharacterized protein</fullName>
    </submittedName>
</protein>
<dbReference type="EMBL" id="KL363197">
    <property type="protein sequence ID" value="KFD55784.1"/>
    <property type="molecule type" value="Genomic_DNA"/>
</dbReference>
<evidence type="ECO:0000256" key="2">
    <source>
        <dbReference type="SAM" id="SignalP"/>
    </source>
</evidence>
<organism evidence="3 4">
    <name type="scientific">Trichuris suis</name>
    <name type="common">pig whipworm</name>
    <dbReference type="NCBI Taxonomy" id="68888"/>
    <lineage>
        <taxon>Eukaryota</taxon>
        <taxon>Metazoa</taxon>
        <taxon>Ecdysozoa</taxon>
        <taxon>Nematoda</taxon>
        <taxon>Enoplea</taxon>
        <taxon>Dorylaimia</taxon>
        <taxon>Trichinellida</taxon>
        <taxon>Trichuridae</taxon>
        <taxon>Trichuris</taxon>
    </lineage>
</organism>
<proteinExistence type="predicted"/>
<feature type="compositionally biased region" description="Basic residues" evidence="1">
    <location>
        <begin position="45"/>
        <end position="63"/>
    </location>
</feature>
<feature type="compositionally biased region" description="Basic and acidic residues" evidence="1">
    <location>
        <begin position="26"/>
        <end position="38"/>
    </location>
</feature>
<feature type="chain" id="PRO_5001795192" evidence="2">
    <location>
        <begin position="24"/>
        <end position="136"/>
    </location>
</feature>
<keyword evidence="4" id="KW-1185">Reference proteome</keyword>
<name>A0A085MEY8_9BILA</name>
<reference evidence="3 4" key="1">
    <citation type="journal article" date="2014" name="Nat. Genet.">
        <title>Genome and transcriptome of the porcine whipworm Trichuris suis.</title>
        <authorList>
            <person name="Jex A.R."/>
            <person name="Nejsum P."/>
            <person name="Schwarz E.M."/>
            <person name="Hu L."/>
            <person name="Young N.D."/>
            <person name="Hall R.S."/>
            <person name="Korhonen P.K."/>
            <person name="Liao S."/>
            <person name="Thamsborg S."/>
            <person name="Xia J."/>
            <person name="Xu P."/>
            <person name="Wang S."/>
            <person name="Scheerlinck J.P."/>
            <person name="Hofmann A."/>
            <person name="Sternberg P.W."/>
            <person name="Wang J."/>
            <person name="Gasser R.B."/>
        </authorList>
    </citation>
    <scope>NUCLEOTIDE SEQUENCE [LARGE SCALE GENOMIC DNA]</scope>
    <source>
        <strain evidence="3">DCEP-RM93M</strain>
    </source>
</reference>
<feature type="signal peptide" evidence="2">
    <location>
        <begin position="1"/>
        <end position="23"/>
    </location>
</feature>
<feature type="compositionally biased region" description="Basic residues" evidence="1">
    <location>
        <begin position="106"/>
        <end position="136"/>
    </location>
</feature>
<dbReference type="Proteomes" id="UP000030764">
    <property type="component" value="Unassembled WGS sequence"/>
</dbReference>
<evidence type="ECO:0000313" key="4">
    <source>
        <dbReference type="Proteomes" id="UP000030764"/>
    </source>
</evidence>
<feature type="compositionally biased region" description="Polar residues" evidence="1">
    <location>
        <begin position="89"/>
        <end position="105"/>
    </location>
</feature>
<dbReference type="AlphaFoldDB" id="A0A085MEY8"/>
<accession>A0A085MEY8</accession>
<sequence length="136" mass="15644">MAKLHCISIAAILLILQLYLCNAATRKDGEEVQDRDEPVTPLPRLPKRHPGPSRRPPTRVHLRRSSESSELFSTSPERPAQPGAFPQALSHTSTLSPHQNLTASTKPKRKRDRAREKIRKLRRPRSRTRRHSRNRK</sequence>
<gene>
    <name evidence="3" type="ORF">M513_03223</name>
</gene>